<feature type="transmembrane region" description="Helical" evidence="5">
    <location>
        <begin position="1183"/>
        <end position="1202"/>
    </location>
</feature>
<dbReference type="Pfam" id="PF06046">
    <property type="entry name" value="Sec6"/>
    <property type="match status" value="1"/>
</dbReference>
<dbReference type="Gene3D" id="1.10.357.70">
    <property type="entry name" value="Exocyst complex component Sec6, C-terminal domain"/>
    <property type="match status" value="1"/>
</dbReference>
<evidence type="ECO:0000256" key="3">
    <source>
        <dbReference type="ARBA" id="ARBA00022483"/>
    </source>
</evidence>
<feature type="transmembrane region" description="Helical" evidence="5">
    <location>
        <begin position="941"/>
        <end position="959"/>
    </location>
</feature>
<dbReference type="FunFam" id="1.10.357.50:FF:000006">
    <property type="entry name" value="Exocyst complex component sec6"/>
    <property type="match status" value="1"/>
</dbReference>
<dbReference type="PANTHER" id="PTHR21292:SF1">
    <property type="entry name" value="EXOCYST COMPLEX COMPONENT 3"/>
    <property type="match status" value="1"/>
</dbReference>
<keyword evidence="3" id="KW-0268">Exocytosis</keyword>
<feature type="compositionally biased region" description="Basic and acidic residues" evidence="4">
    <location>
        <begin position="1327"/>
        <end position="1343"/>
    </location>
</feature>
<protein>
    <submittedName>
        <fullName evidence="6">Exocyst complex component sec6</fullName>
    </submittedName>
</protein>
<evidence type="ECO:0000256" key="1">
    <source>
        <dbReference type="ARBA" id="ARBA00009447"/>
    </source>
</evidence>
<dbReference type="Proteomes" id="UP000321518">
    <property type="component" value="Unassembled WGS sequence"/>
</dbReference>
<dbReference type="EMBL" id="BJWK01000006">
    <property type="protein sequence ID" value="GEM08571.1"/>
    <property type="molecule type" value="Genomic_DNA"/>
</dbReference>
<feature type="transmembrane region" description="Helical" evidence="5">
    <location>
        <begin position="997"/>
        <end position="1017"/>
    </location>
</feature>
<feature type="compositionally biased region" description="Basic and acidic residues" evidence="4">
    <location>
        <begin position="815"/>
        <end position="826"/>
    </location>
</feature>
<dbReference type="InterPro" id="IPR042532">
    <property type="entry name" value="EXOC3/Sec6_C"/>
</dbReference>
<evidence type="ECO:0000256" key="2">
    <source>
        <dbReference type="ARBA" id="ARBA00022448"/>
    </source>
</evidence>
<dbReference type="GO" id="GO:0006887">
    <property type="term" value="P:exocytosis"/>
    <property type="evidence" value="ECO:0007669"/>
    <property type="project" value="UniProtKB-KW"/>
</dbReference>
<feature type="transmembrane region" description="Helical" evidence="5">
    <location>
        <begin position="1150"/>
        <end position="1171"/>
    </location>
</feature>
<feature type="transmembrane region" description="Helical" evidence="5">
    <location>
        <begin position="971"/>
        <end position="991"/>
    </location>
</feature>
<dbReference type="GO" id="GO:0000145">
    <property type="term" value="C:exocyst"/>
    <property type="evidence" value="ECO:0007669"/>
    <property type="project" value="InterPro"/>
</dbReference>
<comment type="caution">
    <text evidence="6">The sequence shown here is derived from an EMBL/GenBank/DDBJ whole genome shotgun (WGS) entry which is preliminary data.</text>
</comment>
<dbReference type="OrthoDB" id="190098at2759"/>
<feature type="compositionally biased region" description="Low complexity" evidence="4">
    <location>
        <begin position="171"/>
        <end position="197"/>
    </location>
</feature>
<keyword evidence="5" id="KW-0472">Membrane</keyword>
<evidence type="ECO:0000313" key="6">
    <source>
        <dbReference type="EMBL" id="GEM08571.1"/>
    </source>
</evidence>
<keyword evidence="5" id="KW-1133">Transmembrane helix</keyword>
<evidence type="ECO:0000256" key="5">
    <source>
        <dbReference type="SAM" id="Phobius"/>
    </source>
</evidence>
<comment type="similarity">
    <text evidence="1">Belongs to the SEC6 family.</text>
</comment>
<feature type="region of interest" description="Disordered" evidence="4">
    <location>
        <begin position="1324"/>
        <end position="1349"/>
    </location>
</feature>
<keyword evidence="5" id="KW-0812">Transmembrane</keyword>
<dbReference type="GO" id="GO:0051601">
    <property type="term" value="P:exocyst localization"/>
    <property type="evidence" value="ECO:0007669"/>
    <property type="project" value="TreeGrafter"/>
</dbReference>
<dbReference type="PANTHER" id="PTHR21292">
    <property type="entry name" value="EXOCYST COMPLEX COMPONENT SEC6-RELATED"/>
    <property type="match status" value="1"/>
</dbReference>
<accession>A0A511KDW2</accession>
<reference evidence="6 7" key="1">
    <citation type="submission" date="2019-07" db="EMBL/GenBank/DDBJ databases">
        <title>Rhodotorula toruloides NBRC10032 genome sequencing.</title>
        <authorList>
            <person name="Shida Y."/>
            <person name="Takaku H."/>
            <person name="Ogasawara W."/>
            <person name="Mori K."/>
        </authorList>
    </citation>
    <scope>NUCLEOTIDE SEQUENCE [LARGE SCALE GENOMIC DNA]</scope>
    <source>
        <strain evidence="6 7">NBRC10032</strain>
    </source>
</reference>
<feature type="transmembrane region" description="Helical" evidence="5">
    <location>
        <begin position="1222"/>
        <end position="1243"/>
    </location>
</feature>
<dbReference type="InterPro" id="IPR036259">
    <property type="entry name" value="MFS_trans_sf"/>
</dbReference>
<organism evidence="6 7">
    <name type="scientific">Rhodotorula toruloides</name>
    <name type="common">Yeast</name>
    <name type="synonym">Rhodosporidium toruloides</name>
    <dbReference type="NCBI Taxonomy" id="5286"/>
    <lineage>
        <taxon>Eukaryota</taxon>
        <taxon>Fungi</taxon>
        <taxon>Dikarya</taxon>
        <taxon>Basidiomycota</taxon>
        <taxon>Pucciniomycotina</taxon>
        <taxon>Microbotryomycetes</taxon>
        <taxon>Sporidiobolales</taxon>
        <taxon>Sporidiobolaceae</taxon>
        <taxon>Rhodotorula</taxon>
    </lineage>
</organism>
<dbReference type="Gene3D" id="1.20.1250.20">
    <property type="entry name" value="MFS general substrate transporter like domains"/>
    <property type="match status" value="1"/>
</dbReference>
<feature type="transmembrane region" description="Helical" evidence="5">
    <location>
        <begin position="832"/>
        <end position="850"/>
    </location>
</feature>
<name>A0A511KDW2_RHOTO</name>
<feature type="transmembrane region" description="Helical" evidence="5">
    <location>
        <begin position="1029"/>
        <end position="1050"/>
    </location>
</feature>
<feature type="region of interest" description="Disordered" evidence="4">
    <location>
        <begin position="758"/>
        <end position="826"/>
    </location>
</feature>
<feature type="transmembrane region" description="Helical" evidence="5">
    <location>
        <begin position="1066"/>
        <end position="1084"/>
    </location>
</feature>
<proteinExistence type="inferred from homology"/>
<sequence length="1349" mass="149410">MAAAIVPHQPTAASAIAEHLSTPPTLTRIPLLRQRIQKERTQLQQTLSQRAKEQVDLVKEGLAGLRDAKNATESLKEQVREVEHQMGDPRGQIDGFGKLVEVSIVHRRLTQTLEMVESLRSMYSRLSHLSDLLSADRSDPLGPSTNLLPIHYHLTELETFRNETLAQAKRATSSAAPSTVASPDPAAPASQQLASGSTTRETLERYFERLGETIEAFEAHYFHLARELLELARNGNSAVAVKLCKIAEVEGARDQKAIAIRMVKKAGTVDVASRFRSLQADARTIKHYRSKVLDAIREGCMTNVEKSFRRAGEDGVRWVEELEWIYEDVLTVRDALVDKFPEDWKIEQVYVKGYHKALYDFLATYVKSGPDAATLLRLSQFTKEYHKTMTKELGVDPDWLKPQLLDGNESRLIDDYFAVITRKMDEWTANLMKTEVSDFVSREQAPEVDPDGYYGMQGAVILFQMLNQQVDLALDSNQASVLSRVVDESNRVMRGVQAQWLKLIDQEYRRHVNASEKGTDDVPGGLAEYVMALANDQIKSADFTEALNNRLEPLVSAKYKTAIADKLNDAMDGYLDVAKRCVQILIDVVFHDLRPATKVLFQTSWYTAQQDGSDPMQQIVETFKDYMVDDYQVHLNPNLFDLLIEDILDTFLITYLTAIRRASKIRVPQACERMRSDIDLAFGFFLQYKPKQELVSYFDVLESVLTLVSASKMMVFLDYWPFRKKYGPNLAFTEQLMKARDDLDRSAVSDIMDSVKRKVQSEKVEQPDHPSIFDRLPPKTSTASTESPDPPTSITKEHPPVASPGFSRPESTVQDSHDETNSSSRPKEKKPLAFWMVFVALCFSLFLAALDVTSVSTVLPDMTRDFNSADYYWIGSACMRLRLRGPPNLAHFPLPEQTPSPRPLSSRGVRSPLFRSASTTDVDVAPTFGGLANIFWDVEPVLVAALLIFALGSALTGGAQSMAMAIAGRSVQGIGGGAILTMSEIIVIDLVPLAERGAYMGILGAVWVIARPVWLVLPSAADSQPREPGASFNLPFTGLALTLVAVFLNIKAPQTTLKEKLERMDYANVVFVAGATSLILGLTWGGSAYAWSSYHVLVPLVLGSFGLAVFLVLERSVVKYPTVPFEILTHPTALVDTPPKLSPIRAGIDLFPLCFTIAPFAILTGASVTVIGKYKAQNIVRLTGMWAGFPILLSIGFGALYAGLNFPVLAPIPVQQQSPAMAFFGFIRSLGQVFAITVGSTILQNQLAKKMPQEYAAQIGGRGDAAFATIPLINDLPEPLRTTVRAVFADSTRTIWWFCLGITMAGLVVSLFMEDIPLATETDEENWGLKEREKGAKEGKAEEGTVSPA</sequence>
<evidence type="ECO:0000313" key="7">
    <source>
        <dbReference type="Proteomes" id="UP000321518"/>
    </source>
</evidence>
<feature type="region of interest" description="Disordered" evidence="4">
    <location>
        <begin position="165"/>
        <end position="199"/>
    </location>
</feature>
<gene>
    <name evidence="6" type="ORF">Rt10032_c06g2588</name>
</gene>
<keyword evidence="2" id="KW-0813">Transport</keyword>
<dbReference type="GO" id="GO:0000149">
    <property type="term" value="F:SNARE binding"/>
    <property type="evidence" value="ECO:0007669"/>
    <property type="project" value="TreeGrafter"/>
</dbReference>
<dbReference type="SUPFAM" id="SSF103473">
    <property type="entry name" value="MFS general substrate transporter"/>
    <property type="match status" value="1"/>
</dbReference>
<feature type="transmembrane region" description="Helical" evidence="5">
    <location>
        <begin position="1096"/>
        <end position="1113"/>
    </location>
</feature>
<evidence type="ECO:0000256" key="4">
    <source>
        <dbReference type="SAM" id="MobiDB-lite"/>
    </source>
</evidence>
<dbReference type="Gene3D" id="1.10.357.50">
    <property type="match status" value="1"/>
</dbReference>
<feature type="transmembrane region" description="Helical" evidence="5">
    <location>
        <begin position="1295"/>
        <end position="1313"/>
    </location>
</feature>
<dbReference type="InterPro" id="IPR010326">
    <property type="entry name" value="EXOC3/Sec6"/>
</dbReference>
<feature type="compositionally biased region" description="Basic and acidic residues" evidence="4">
    <location>
        <begin position="758"/>
        <end position="772"/>
    </location>
</feature>